<accession>A0AAV3NSM3</accession>
<organism evidence="1 2">
    <name type="scientific">Lithospermum erythrorhizon</name>
    <name type="common">Purple gromwell</name>
    <name type="synonym">Lithospermum officinale var. erythrorhizon</name>
    <dbReference type="NCBI Taxonomy" id="34254"/>
    <lineage>
        <taxon>Eukaryota</taxon>
        <taxon>Viridiplantae</taxon>
        <taxon>Streptophyta</taxon>
        <taxon>Embryophyta</taxon>
        <taxon>Tracheophyta</taxon>
        <taxon>Spermatophyta</taxon>
        <taxon>Magnoliopsida</taxon>
        <taxon>eudicotyledons</taxon>
        <taxon>Gunneridae</taxon>
        <taxon>Pentapetalae</taxon>
        <taxon>asterids</taxon>
        <taxon>lamiids</taxon>
        <taxon>Boraginales</taxon>
        <taxon>Boraginaceae</taxon>
        <taxon>Boraginoideae</taxon>
        <taxon>Lithospermeae</taxon>
        <taxon>Lithospermum</taxon>
    </lineage>
</organism>
<comment type="caution">
    <text evidence="1">The sequence shown here is derived from an EMBL/GenBank/DDBJ whole genome shotgun (WGS) entry which is preliminary data.</text>
</comment>
<proteinExistence type="predicted"/>
<keyword evidence="2" id="KW-1185">Reference proteome</keyword>
<evidence type="ECO:0000313" key="1">
    <source>
        <dbReference type="EMBL" id="GAA0142204.1"/>
    </source>
</evidence>
<protein>
    <submittedName>
        <fullName evidence="1">Uncharacterized protein</fullName>
    </submittedName>
</protein>
<evidence type="ECO:0000313" key="2">
    <source>
        <dbReference type="Proteomes" id="UP001454036"/>
    </source>
</evidence>
<name>A0AAV3NSM3_LITER</name>
<reference evidence="1 2" key="1">
    <citation type="submission" date="2024-01" db="EMBL/GenBank/DDBJ databases">
        <title>The complete chloroplast genome sequence of Lithospermum erythrorhizon: insights into the phylogenetic relationship among Boraginaceae species and the maternal lineages of purple gromwells.</title>
        <authorList>
            <person name="Okada T."/>
            <person name="Watanabe K."/>
        </authorList>
    </citation>
    <scope>NUCLEOTIDE SEQUENCE [LARGE SCALE GENOMIC DNA]</scope>
</reference>
<gene>
    <name evidence="1" type="ORF">LIER_35535</name>
</gene>
<dbReference type="Proteomes" id="UP001454036">
    <property type="component" value="Unassembled WGS sequence"/>
</dbReference>
<dbReference type="EMBL" id="BAABME010015634">
    <property type="protein sequence ID" value="GAA0142204.1"/>
    <property type="molecule type" value="Genomic_DNA"/>
</dbReference>
<dbReference type="AlphaFoldDB" id="A0AAV3NSM3"/>
<sequence length="84" mass="10470">MLTEFFRIYAEEREPTKYLYREIPEYYRWIPQQRIWKRRVSRMKAIGRQVAEEYWLVESDNSISQALAESREIRMPKALRRSLR</sequence>